<dbReference type="InterPro" id="IPR001763">
    <property type="entry name" value="Rhodanese-like_dom"/>
</dbReference>
<evidence type="ECO:0000313" key="3">
    <source>
        <dbReference type="Proteomes" id="UP001499978"/>
    </source>
</evidence>
<accession>A0ABP6A3D5</accession>
<dbReference type="SMART" id="SM00450">
    <property type="entry name" value="RHOD"/>
    <property type="match status" value="1"/>
</dbReference>
<reference evidence="3" key="1">
    <citation type="journal article" date="2019" name="Int. J. Syst. Evol. Microbiol.">
        <title>The Global Catalogue of Microorganisms (GCM) 10K type strain sequencing project: providing services to taxonomists for standard genome sequencing and annotation.</title>
        <authorList>
            <consortium name="The Broad Institute Genomics Platform"/>
            <consortium name="The Broad Institute Genome Sequencing Center for Infectious Disease"/>
            <person name="Wu L."/>
            <person name="Ma J."/>
        </authorList>
    </citation>
    <scope>NUCLEOTIDE SEQUENCE [LARGE SCALE GENOMIC DNA]</scope>
    <source>
        <strain evidence="3">JCM 3367</strain>
    </source>
</reference>
<dbReference type="InterPro" id="IPR050229">
    <property type="entry name" value="GlpE_sulfurtransferase"/>
</dbReference>
<dbReference type="SUPFAM" id="SSF52821">
    <property type="entry name" value="Rhodanese/Cell cycle control phosphatase"/>
    <property type="match status" value="1"/>
</dbReference>
<dbReference type="InterPro" id="IPR001307">
    <property type="entry name" value="Thiosulphate_STrfase_CS"/>
</dbReference>
<gene>
    <name evidence="2" type="ORF">GCM10010201_00540</name>
</gene>
<dbReference type="EMBL" id="BAAARY010000001">
    <property type="protein sequence ID" value="GAA2509879.1"/>
    <property type="molecule type" value="Genomic_DNA"/>
</dbReference>
<organism evidence="2 3">
    <name type="scientific">Pilimelia columellifera subsp. columellifera</name>
    <dbReference type="NCBI Taxonomy" id="706583"/>
    <lineage>
        <taxon>Bacteria</taxon>
        <taxon>Bacillati</taxon>
        <taxon>Actinomycetota</taxon>
        <taxon>Actinomycetes</taxon>
        <taxon>Micromonosporales</taxon>
        <taxon>Micromonosporaceae</taxon>
        <taxon>Pilimelia</taxon>
    </lineage>
</organism>
<sequence>MLPLITRDQLAAEMEAGTVVVVDTMPVAYYEQEHIPGARNIPGFPYEQAAEFTDACAPTVLPDKSVPVVVYCANIPCRNSGLVGERLLKLGYQNVRKYREGIEDWAAAGLPTESSAAAQARMNPTRKEVS</sequence>
<proteinExistence type="predicted"/>
<dbReference type="RefSeq" id="WP_344166566.1">
    <property type="nucleotide sequence ID" value="NZ_BAAARY010000001.1"/>
</dbReference>
<dbReference type="Pfam" id="PF00581">
    <property type="entry name" value="Rhodanese"/>
    <property type="match status" value="1"/>
</dbReference>
<dbReference type="PROSITE" id="PS50206">
    <property type="entry name" value="RHODANESE_3"/>
    <property type="match status" value="1"/>
</dbReference>
<dbReference type="InterPro" id="IPR036873">
    <property type="entry name" value="Rhodanese-like_dom_sf"/>
</dbReference>
<name>A0ABP6A3D5_9ACTN</name>
<evidence type="ECO:0000313" key="2">
    <source>
        <dbReference type="EMBL" id="GAA2509879.1"/>
    </source>
</evidence>
<feature type="domain" description="Rhodanese" evidence="1">
    <location>
        <begin position="15"/>
        <end position="114"/>
    </location>
</feature>
<evidence type="ECO:0000259" key="1">
    <source>
        <dbReference type="PROSITE" id="PS50206"/>
    </source>
</evidence>
<dbReference type="PROSITE" id="PS00380">
    <property type="entry name" value="RHODANESE_1"/>
    <property type="match status" value="1"/>
</dbReference>
<dbReference type="PANTHER" id="PTHR43031:SF7">
    <property type="entry name" value="NITRIC OXIDE REDUCTASE FLRD-NAD(+) REDUCTASE"/>
    <property type="match status" value="1"/>
</dbReference>
<keyword evidence="3" id="KW-1185">Reference proteome</keyword>
<protein>
    <submittedName>
        <fullName evidence="2">Rhodanese-like domain-containing protein</fullName>
    </submittedName>
</protein>
<dbReference type="Proteomes" id="UP001499978">
    <property type="component" value="Unassembled WGS sequence"/>
</dbReference>
<comment type="caution">
    <text evidence="2">The sequence shown here is derived from an EMBL/GenBank/DDBJ whole genome shotgun (WGS) entry which is preliminary data.</text>
</comment>
<dbReference type="PANTHER" id="PTHR43031">
    <property type="entry name" value="FAD-DEPENDENT OXIDOREDUCTASE"/>
    <property type="match status" value="1"/>
</dbReference>
<dbReference type="CDD" id="cd00158">
    <property type="entry name" value="RHOD"/>
    <property type="match status" value="1"/>
</dbReference>
<dbReference type="Gene3D" id="3.40.250.10">
    <property type="entry name" value="Rhodanese-like domain"/>
    <property type="match status" value="1"/>
</dbReference>